<feature type="region of interest" description="Disordered" evidence="1">
    <location>
        <begin position="213"/>
        <end position="239"/>
    </location>
</feature>
<feature type="region of interest" description="Disordered" evidence="1">
    <location>
        <begin position="719"/>
        <end position="866"/>
    </location>
</feature>
<accession>A0A0P1BR73</accession>
<feature type="region of interest" description="Disordered" evidence="1">
    <location>
        <begin position="469"/>
        <end position="597"/>
    </location>
</feature>
<dbReference type="AlphaFoldDB" id="A0A0P1BR73"/>
<feature type="compositionally biased region" description="Polar residues" evidence="1">
    <location>
        <begin position="547"/>
        <end position="561"/>
    </location>
</feature>
<feature type="compositionally biased region" description="Polar residues" evidence="1">
    <location>
        <begin position="267"/>
        <end position="281"/>
    </location>
</feature>
<evidence type="ECO:0000313" key="2">
    <source>
        <dbReference type="EMBL" id="CEH19431.1"/>
    </source>
</evidence>
<feature type="region of interest" description="Disordered" evidence="1">
    <location>
        <begin position="264"/>
        <end position="325"/>
    </location>
</feature>
<feature type="region of interest" description="Disordered" evidence="1">
    <location>
        <begin position="884"/>
        <end position="915"/>
    </location>
</feature>
<feature type="region of interest" description="Disordered" evidence="1">
    <location>
        <begin position="1002"/>
        <end position="1093"/>
    </location>
</feature>
<feature type="compositionally biased region" description="Polar residues" evidence="1">
    <location>
        <begin position="962"/>
        <end position="972"/>
    </location>
</feature>
<feature type="region of interest" description="Disordered" evidence="1">
    <location>
        <begin position="344"/>
        <end position="370"/>
    </location>
</feature>
<feature type="region of interest" description="Disordered" evidence="1">
    <location>
        <begin position="946"/>
        <end position="989"/>
    </location>
</feature>
<name>A0A0P1BR73_9BASI</name>
<dbReference type="EMBL" id="CCYA01000389">
    <property type="protein sequence ID" value="CEH19431.1"/>
    <property type="molecule type" value="Genomic_DNA"/>
</dbReference>
<keyword evidence="3" id="KW-1185">Reference proteome</keyword>
<evidence type="ECO:0000256" key="1">
    <source>
        <dbReference type="SAM" id="MobiDB-lite"/>
    </source>
</evidence>
<proteinExistence type="predicted"/>
<feature type="region of interest" description="Disordered" evidence="1">
    <location>
        <begin position="376"/>
        <end position="395"/>
    </location>
</feature>
<organism evidence="2 3">
    <name type="scientific">Ceraceosorus bombacis</name>
    <dbReference type="NCBI Taxonomy" id="401625"/>
    <lineage>
        <taxon>Eukaryota</taxon>
        <taxon>Fungi</taxon>
        <taxon>Dikarya</taxon>
        <taxon>Basidiomycota</taxon>
        <taxon>Ustilaginomycotina</taxon>
        <taxon>Exobasidiomycetes</taxon>
        <taxon>Ceraceosorales</taxon>
        <taxon>Ceraceosoraceae</taxon>
        <taxon>Ceraceosorus</taxon>
    </lineage>
</organism>
<dbReference type="Proteomes" id="UP000054845">
    <property type="component" value="Unassembled WGS sequence"/>
</dbReference>
<feature type="region of interest" description="Disordered" evidence="1">
    <location>
        <begin position="1"/>
        <end position="198"/>
    </location>
</feature>
<feature type="compositionally biased region" description="Basic and acidic residues" evidence="1">
    <location>
        <begin position="719"/>
        <end position="732"/>
    </location>
</feature>
<feature type="compositionally biased region" description="Low complexity" evidence="1">
    <location>
        <begin position="80"/>
        <end position="92"/>
    </location>
</feature>
<feature type="compositionally biased region" description="Basic and acidic residues" evidence="1">
    <location>
        <begin position="96"/>
        <end position="106"/>
    </location>
</feature>
<reference evidence="2 3" key="1">
    <citation type="submission" date="2014-09" db="EMBL/GenBank/DDBJ databases">
        <authorList>
            <person name="Magalhaes I.L.F."/>
            <person name="Oliveira U."/>
            <person name="Santos F.R."/>
            <person name="Vidigal T.H.D.A."/>
            <person name="Brescovit A.D."/>
            <person name="Santos A.J."/>
        </authorList>
    </citation>
    <scope>NUCLEOTIDE SEQUENCE [LARGE SCALE GENOMIC DNA]</scope>
</reference>
<feature type="compositionally biased region" description="Basic and acidic residues" evidence="1">
    <location>
        <begin position="528"/>
        <end position="537"/>
    </location>
</feature>
<feature type="compositionally biased region" description="Polar residues" evidence="1">
    <location>
        <begin position="127"/>
        <end position="137"/>
    </location>
</feature>
<feature type="compositionally biased region" description="Basic and acidic residues" evidence="1">
    <location>
        <begin position="824"/>
        <end position="849"/>
    </location>
</feature>
<feature type="compositionally biased region" description="Polar residues" evidence="1">
    <location>
        <begin position="418"/>
        <end position="439"/>
    </location>
</feature>
<feature type="compositionally biased region" description="Polar residues" evidence="1">
    <location>
        <begin position="946"/>
        <end position="955"/>
    </location>
</feature>
<feature type="compositionally biased region" description="Basic and acidic residues" evidence="1">
    <location>
        <begin position="1002"/>
        <end position="1012"/>
    </location>
</feature>
<sequence>MPFLARLRTPTKAKRSSFSQPQQSIEAAPPLPTPVGTGEHGPISYDVRVPRGMTREGPSQNTGEVRGSSLPFKLNAEDASPPVSSSYSHSPSGQADGEHVEARKFLQIDVPATRPEDLLHPPALATDTPSADSSSIATPPLASSAFRFETPRHSGSTKASHSHDSPSAPTPIPSARGGAAAKRRPKTSPSTSASDSVDHVAVEASIAATLPNALHADNSGTTDVLRTGTRDDSARASNSRNLLLAQRSSLHNLPKLSRDASHCVQALQRSSAPPSRETQAGTDFDSRVWLRVPESGQGSQRSSSTISTASVTSSHSSVEGPSAAPVRASDFVHDEPAEIMHSLPFGEKAPTLPEEEMTEVLQTPRASLDGWKLTASETSARPAPKHSWSASGASVHPRIAHVMRSESLSVPTARETDTSPSPTHSRANSIRSVTSNGSRRISFSPSVRIANAKAPAGRLRPIHGLGGQIALGGGWRHQRSEKDNNPPTPAASTGRGGAGNHRRPRTAPGAPESEAVARGTFVRLANSDSHEHEETHGQRKLPAVSPDTESGPSAASPTKSIFSLRRPRSRGSTRAKPERSPTDRDVYAPIHPNGPFGGRLPAEAINLPMEATAVDRMPAPPRAFYPGTLILVRSESEEDDDHSVSSNVGDETSLDNRVLAGVTAVQTFSPYAGMPVAVSPTRAIAMETDTATSDVPVGDDLALSGQIDPMHARAEAALRGEHGTNEDERVSHSADPVYSSEDEADQDVEEARQRTPSGNHRVLWKGPSRPSSAEVLGVLPGDSDSEHARETDDEEASPSSKQHRRLSSLSKVLGRVGRALQPRRPYDEEGNKDNRRPSSRVDRIDEAVTPRKASHRRRATVNTSLPTTELSALLPHQAASLAQAAESAVTRKGSSSRLNALREDRASEPPPRATPACARIVAKDDVSSYASPILVNSPLYDGSLQEWQSRRQSLRSAGRSRPGSTQGRNDGNSRVVEQPEIVEIRKRETPWDLELRALEAMHLREKRRESRSASRAASRRGSTTPSLSATSTGGAATDNISGSNTPLPDSDSFAASPVKSRLTPVSPASIKSAGGSLPASPVRAGLASSSQRS</sequence>
<protein>
    <submittedName>
        <fullName evidence="2">Uncharacterized protein</fullName>
    </submittedName>
</protein>
<feature type="compositionally biased region" description="Polar residues" evidence="1">
    <location>
        <begin position="1021"/>
        <end position="1047"/>
    </location>
</feature>
<evidence type="ECO:0000313" key="3">
    <source>
        <dbReference type="Proteomes" id="UP000054845"/>
    </source>
</evidence>
<feature type="compositionally biased region" description="Low complexity" evidence="1">
    <location>
        <begin position="295"/>
        <end position="322"/>
    </location>
</feature>
<dbReference type="OrthoDB" id="10316408at2759"/>
<feature type="region of interest" description="Disordered" evidence="1">
    <location>
        <begin position="404"/>
        <end position="439"/>
    </location>
</feature>
<feature type="compositionally biased region" description="Polar residues" evidence="1">
    <location>
        <begin position="16"/>
        <end position="25"/>
    </location>
</feature>
<feature type="compositionally biased region" description="Basic and acidic residues" evidence="1">
    <location>
        <begin position="575"/>
        <end position="586"/>
    </location>
</feature>